<dbReference type="EC" id="2.7.7.105" evidence="5"/>
<dbReference type="EMBL" id="RKQZ01000001">
    <property type="protein sequence ID" value="RPF19761.1"/>
    <property type="molecule type" value="Genomic_DNA"/>
</dbReference>
<dbReference type="HAMAP" id="MF_02114">
    <property type="entry name" value="CofC"/>
    <property type="match status" value="1"/>
</dbReference>
<evidence type="ECO:0000313" key="8">
    <source>
        <dbReference type="Proteomes" id="UP000280501"/>
    </source>
</evidence>
<feature type="binding site" evidence="5">
    <location>
        <position position="188"/>
    </location>
    <ligand>
        <name>phosphoenolpyruvate</name>
        <dbReference type="ChEBI" id="CHEBI:58702"/>
    </ligand>
</feature>
<reference evidence="7 8" key="1">
    <citation type="submission" date="2018-11" db="EMBL/GenBank/DDBJ databases">
        <title>Sequencing the genomes of 1000 actinobacteria strains.</title>
        <authorList>
            <person name="Klenk H.-P."/>
        </authorList>
    </citation>
    <scope>NUCLEOTIDE SEQUENCE [LARGE SCALE GENOMIC DNA]</scope>
    <source>
        <strain evidence="7 8">DSM 15700</strain>
    </source>
</reference>
<evidence type="ECO:0000256" key="5">
    <source>
        <dbReference type="HAMAP-Rule" id="MF_02114"/>
    </source>
</evidence>
<dbReference type="GO" id="GO:0043814">
    <property type="term" value="F:phospholactate guanylyltransferase activity"/>
    <property type="evidence" value="ECO:0007669"/>
    <property type="project" value="InterPro"/>
</dbReference>
<comment type="caution">
    <text evidence="7">The sequence shown here is derived from an EMBL/GenBank/DDBJ whole genome shotgun (WGS) entry which is preliminary data.</text>
</comment>
<dbReference type="InterPro" id="IPR029044">
    <property type="entry name" value="Nucleotide-diphossugar_trans"/>
</dbReference>
<dbReference type="RefSeq" id="WP_123813019.1">
    <property type="nucleotide sequence ID" value="NZ_RKQZ01000001.1"/>
</dbReference>
<dbReference type="SUPFAM" id="SSF53448">
    <property type="entry name" value="Nucleotide-diphospho-sugar transferases"/>
    <property type="match status" value="1"/>
</dbReference>
<feature type="binding site" evidence="5">
    <location>
        <position position="207"/>
    </location>
    <ligand>
        <name>phosphoenolpyruvate</name>
        <dbReference type="ChEBI" id="CHEBI:58702"/>
    </ligand>
</feature>
<dbReference type="AlphaFoldDB" id="A0A3N4ZIM0"/>
<protein>
    <recommendedName>
        <fullName evidence="5">Phosphoenolpyruvate guanylyltransferase</fullName>
        <shortName evidence="5">PEP guanylyltransferase</shortName>
        <ecNumber evidence="5">2.7.7.105</ecNumber>
    </recommendedName>
</protein>
<evidence type="ECO:0000313" key="7">
    <source>
        <dbReference type="EMBL" id="RPF19761.1"/>
    </source>
</evidence>
<dbReference type="Proteomes" id="UP000280501">
    <property type="component" value="Unassembled WGS sequence"/>
</dbReference>
<proteinExistence type="inferred from homology"/>
<comment type="function">
    <text evidence="5">Guanylyltransferase that catalyzes the activation of phosphoenolpyruvate (PEP) as enolpyruvoyl-2-diphospho-5'-guanosine, via the condensation of PEP with GTP. It is involved in the biosynthesis of coenzyme F420, a hydride carrier cofactor.</text>
</comment>
<feature type="binding site" evidence="5">
    <location>
        <position position="210"/>
    </location>
    <ligand>
        <name>phosphoenolpyruvate</name>
        <dbReference type="ChEBI" id="CHEBI:58702"/>
    </ligand>
</feature>
<dbReference type="GO" id="GO:0052645">
    <property type="term" value="P:F420-0 metabolic process"/>
    <property type="evidence" value="ECO:0007669"/>
    <property type="project" value="UniProtKB-UniRule"/>
</dbReference>
<feature type="region of interest" description="Disordered" evidence="6">
    <location>
        <begin position="145"/>
        <end position="174"/>
    </location>
</feature>
<feature type="compositionally biased region" description="Basic and acidic residues" evidence="6">
    <location>
        <begin position="154"/>
        <end position="174"/>
    </location>
</feature>
<evidence type="ECO:0000256" key="6">
    <source>
        <dbReference type="SAM" id="MobiDB-lite"/>
    </source>
</evidence>
<keyword evidence="3 5" id="KW-0547">Nucleotide-binding</keyword>
<evidence type="ECO:0000256" key="2">
    <source>
        <dbReference type="ARBA" id="ARBA00022695"/>
    </source>
</evidence>
<name>A0A3N4ZIM0_9MICO</name>
<dbReference type="OrthoDB" id="5144578at2"/>
<dbReference type="InterPro" id="IPR002835">
    <property type="entry name" value="CofC"/>
</dbReference>
<accession>A0A3N4ZIM0</accession>
<dbReference type="UniPathway" id="UPA00071"/>
<keyword evidence="4 5" id="KW-0342">GTP-binding</keyword>
<comment type="catalytic activity">
    <reaction evidence="5">
        <text>phosphoenolpyruvate + GTP + H(+) = enolpyruvoyl-2-diphospho-5'-guanosine + diphosphate</text>
        <dbReference type="Rhea" id="RHEA:30519"/>
        <dbReference type="ChEBI" id="CHEBI:15378"/>
        <dbReference type="ChEBI" id="CHEBI:33019"/>
        <dbReference type="ChEBI" id="CHEBI:37565"/>
        <dbReference type="ChEBI" id="CHEBI:58702"/>
        <dbReference type="ChEBI" id="CHEBI:143701"/>
        <dbReference type="EC" id="2.7.7.105"/>
    </reaction>
</comment>
<organism evidence="7 8">
    <name type="scientific">Myceligenerans xiligouense</name>
    <dbReference type="NCBI Taxonomy" id="253184"/>
    <lineage>
        <taxon>Bacteria</taxon>
        <taxon>Bacillati</taxon>
        <taxon>Actinomycetota</taxon>
        <taxon>Actinomycetes</taxon>
        <taxon>Micrococcales</taxon>
        <taxon>Promicromonosporaceae</taxon>
        <taxon>Myceligenerans</taxon>
    </lineage>
</organism>
<keyword evidence="2 5" id="KW-0548">Nucleotidyltransferase</keyword>
<gene>
    <name evidence="5" type="primary">fbiD</name>
    <name evidence="7" type="ORF">EDD34_0325</name>
</gene>
<dbReference type="GO" id="GO:0005525">
    <property type="term" value="F:GTP binding"/>
    <property type="evidence" value="ECO:0007669"/>
    <property type="project" value="UniProtKB-KW"/>
</dbReference>
<keyword evidence="1 5" id="KW-0808">Transferase</keyword>
<dbReference type="PANTHER" id="PTHR40392">
    <property type="entry name" value="2-PHOSPHO-L-LACTATE GUANYLYLTRANSFERASE"/>
    <property type="match status" value="1"/>
</dbReference>
<sequence length="263" mass="27559">MNVTAVVPLRDGVSGKSRLASVLDDDARRALITVLAQHVVGTLLATPQVDRVMVVTADIRFARSALGELSDVGDLEFLAQPPDRPGLNAALDAAREAFGVPTPENGSGGVRDVPGGIGDAPGPLLVAHADLPALTPGDITDLVMRSAGCPSGRSPERPISRHPADRSTSDRPHPADVVIATDRAGRGTNLLLLGAQGVERRFRYRFGPDSRAAHEAEAARLGLRAVTTSRPGTAVDLDTVDDWNELPAEVRAAVGRYAPFPAT</sequence>
<comment type="pathway">
    <text evidence="5">Cofactor biosynthesis; coenzyme F420 biosynthesis.</text>
</comment>
<dbReference type="Gene3D" id="3.90.550.10">
    <property type="entry name" value="Spore Coat Polysaccharide Biosynthesis Protein SpsA, Chain A"/>
    <property type="match status" value="1"/>
</dbReference>
<comment type="similarity">
    <text evidence="5">Belongs to the CofC family.</text>
</comment>
<dbReference type="PANTHER" id="PTHR40392:SF1">
    <property type="entry name" value="2-PHOSPHO-L-LACTATE GUANYLYLTRANSFERASE"/>
    <property type="match status" value="1"/>
</dbReference>
<evidence type="ECO:0000256" key="3">
    <source>
        <dbReference type="ARBA" id="ARBA00022741"/>
    </source>
</evidence>
<evidence type="ECO:0000256" key="1">
    <source>
        <dbReference type="ARBA" id="ARBA00022679"/>
    </source>
</evidence>
<evidence type="ECO:0000256" key="4">
    <source>
        <dbReference type="ARBA" id="ARBA00023134"/>
    </source>
</evidence>
<keyword evidence="8" id="KW-1185">Reference proteome</keyword>